<keyword evidence="3" id="KW-1185">Reference proteome</keyword>
<proteinExistence type="predicted"/>
<evidence type="ECO:0000313" key="3">
    <source>
        <dbReference type="Proteomes" id="UP001501509"/>
    </source>
</evidence>
<feature type="region of interest" description="Disordered" evidence="1">
    <location>
        <begin position="123"/>
        <end position="149"/>
    </location>
</feature>
<name>A0ABN3QI93_9ACTN</name>
<dbReference type="EMBL" id="BAAATD010000013">
    <property type="protein sequence ID" value="GAA2627234.1"/>
    <property type="molecule type" value="Genomic_DNA"/>
</dbReference>
<comment type="caution">
    <text evidence="2">The sequence shown here is derived from an EMBL/GenBank/DDBJ whole genome shotgun (WGS) entry which is preliminary data.</text>
</comment>
<evidence type="ECO:0000313" key="2">
    <source>
        <dbReference type="EMBL" id="GAA2627234.1"/>
    </source>
</evidence>
<accession>A0ABN3QI93</accession>
<evidence type="ECO:0000256" key="1">
    <source>
        <dbReference type="SAM" id="MobiDB-lite"/>
    </source>
</evidence>
<gene>
    <name evidence="2" type="ORF">GCM10010411_75400</name>
</gene>
<reference evidence="2 3" key="1">
    <citation type="journal article" date="2019" name="Int. J. Syst. Evol. Microbiol.">
        <title>The Global Catalogue of Microorganisms (GCM) 10K type strain sequencing project: providing services to taxonomists for standard genome sequencing and annotation.</title>
        <authorList>
            <consortium name="The Broad Institute Genomics Platform"/>
            <consortium name="The Broad Institute Genome Sequencing Center for Infectious Disease"/>
            <person name="Wu L."/>
            <person name="Ma J."/>
        </authorList>
    </citation>
    <scope>NUCLEOTIDE SEQUENCE [LARGE SCALE GENOMIC DNA]</scope>
    <source>
        <strain evidence="2 3">JCM 6833</strain>
    </source>
</reference>
<sequence>MSVTLAAVDRYSWLPDHQQHVVYSLAHADDLIARTGQLVLDYTEPGALELDNIRSGDREEVVVTGVAPLPQGIVRLAADALNQLRSVLEHIVYAELTHLANGSLTDQQARSIEMPATNSADSYLQWGHAGPSRQAGRAATRSAPARAHR</sequence>
<protein>
    <submittedName>
        <fullName evidence="2">Uncharacterized protein</fullName>
    </submittedName>
</protein>
<dbReference type="Proteomes" id="UP001501509">
    <property type="component" value="Unassembled WGS sequence"/>
</dbReference>
<organism evidence="2 3">
    <name type="scientific">Actinomadura fulvescens</name>
    <dbReference type="NCBI Taxonomy" id="46160"/>
    <lineage>
        <taxon>Bacteria</taxon>
        <taxon>Bacillati</taxon>
        <taxon>Actinomycetota</taxon>
        <taxon>Actinomycetes</taxon>
        <taxon>Streptosporangiales</taxon>
        <taxon>Thermomonosporaceae</taxon>
        <taxon>Actinomadura</taxon>
    </lineage>
</organism>